<dbReference type="SUPFAM" id="SSF51735">
    <property type="entry name" value="NAD(P)-binding Rossmann-fold domains"/>
    <property type="match status" value="1"/>
</dbReference>
<dbReference type="EMBL" id="JAFIMR010000001">
    <property type="protein sequence ID" value="KAI1881625.1"/>
    <property type="molecule type" value="Genomic_DNA"/>
</dbReference>
<keyword evidence="2" id="KW-0521">NADP</keyword>
<dbReference type="OrthoDB" id="2102561at2759"/>
<dbReference type="InterPro" id="IPR002347">
    <property type="entry name" value="SDR_fam"/>
</dbReference>
<evidence type="ECO:0000313" key="6">
    <source>
        <dbReference type="EMBL" id="KAI1881625.1"/>
    </source>
</evidence>
<dbReference type="GO" id="GO:0005811">
    <property type="term" value="C:lipid droplet"/>
    <property type="evidence" value="ECO:0007669"/>
    <property type="project" value="TreeGrafter"/>
</dbReference>
<dbReference type="PROSITE" id="PS00061">
    <property type="entry name" value="ADH_SHORT"/>
    <property type="match status" value="1"/>
</dbReference>
<accession>A0A9Q0AWW3</accession>
<keyword evidence="5" id="KW-0812">Transmembrane</keyword>
<evidence type="ECO:0000256" key="5">
    <source>
        <dbReference type="SAM" id="Phobius"/>
    </source>
</evidence>
<evidence type="ECO:0000313" key="7">
    <source>
        <dbReference type="Proteomes" id="UP000829685"/>
    </source>
</evidence>
<protein>
    <submittedName>
        <fullName evidence="6">Uncharacterized protein</fullName>
    </submittedName>
</protein>
<proteinExistence type="inferred from homology"/>
<comment type="caution">
    <text evidence="6">The sequence shown here is derived from an EMBL/GenBank/DDBJ whole genome shotgun (WGS) entry which is preliminary data.</text>
</comment>
<feature type="transmembrane region" description="Helical" evidence="5">
    <location>
        <begin position="250"/>
        <end position="268"/>
    </location>
</feature>
<comment type="similarity">
    <text evidence="1 4">Belongs to the short-chain dehydrogenases/reductases (SDR) family.</text>
</comment>
<dbReference type="PRINTS" id="PR00081">
    <property type="entry name" value="GDHRDH"/>
</dbReference>
<evidence type="ECO:0000256" key="3">
    <source>
        <dbReference type="ARBA" id="ARBA00023002"/>
    </source>
</evidence>
<dbReference type="PANTHER" id="PTHR44169:SF6">
    <property type="entry name" value="NADPH-DEPENDENT 1-ACYLDIHYDROXYACETONE PHOSPHATE REDUCTASE"/>
    <property type="match status" value="1"/>
</dbReference>
<dbReference type="GO" id="GO:0000140">
    <property type="term" value="F:acylglycerone-phosphate reductase (NADP+) activity"/>
    <property type="evidence" value="ECO:0007669"/>
    <property type="project" value="TreeGrafter"/>
</dbReference>
<dbReference type="Gene3D" id="3.40.50.720">
    <property type="entry name" value="NAD(P)-binding Rossmann-like Domain"/>
    <property type="match status" value="1"/>
</dbReference>
<dbReference type="AlphaFoldDB" id="A0A9Q0AWW3"/>
<dbReference type="GO" id="GO:0005783">
    <property type="term" value="C:endoplasmic reticulum"/>
    <property type="evidence" value="ECO:0007669"/>
    <property type="project" value="TreeGrafter"/>
</dbReference>
<dbReference type="PANTHER" id="PTHR44169">
    <property type="entry name" value="NADPH-DEPENDENT 1-ACYLDIHYDROXYACETONE PHOSPHATE REDUCTASE"/>
    <property type="match status" value="1"/>
</dbReference>
<reference evidence="6" key="1">
    <citation type="submission" date="2021-03" db="EMBL/GenBank/DDBJ databases">
        <title>Revisited historic fungal species revealed as producer of novel bioactive compounds through whole genome sequencing and comparative genomics.</title>
        <authorList>
            <person name="Vignolle G.A."/>
            <person name="Hochenegger N."/>
            <person name="Mach R.L."/>
            <person name="Mach-Aigner A.R."/>
            <person name="Javad Rahimi M."/>
            <person name="Salim K.A."/>
            <person name="Chan C.M."/>
            <person name="Lim L.B.L."/>
            <person name="Cai F."/>
            <person name="Druzhinina I.S."/>
            <person name="U'Ren J.M."/>
            <person name="Derntl C."/>
        </authorList>
    </citation>
    <scope>NUCLEOTIDE SEQUENCE</scope>
    <source>
        <strain evidence="6">TUCIM 5799</strain>
    </source>
</reference>
<keyword evidence="5" id="KW-1133">Transmembrane helix</keyword>
<dbReference type="GO" id="GO:0004806">
    <property type="term" value="F:triacylglycerol lipase activity"/>
    <property type="evidence" value="ECO:0007669"/>
    <property type="project" value="TreeGrafter"/>
</dbReference>
<dbReference type="InterPro" id="IPR036291">
    <property type="entry name" value="NAD(P)-bd_dom_sf"/>
</dbReference>
<dbReference type="GO" id="GO:0019433">
    <property type="term" value="P:triglyceride catabolic process"/>
    <property type="evidence" value="ECO:0007669"/>
    <property type="project" value="TreeGrafter"/>
</dbReference>
<dbReference type="PRINTS" id="PR00080">
    <property type="entry name" value="SDRFAMILY"/>
</dbReference>
<keyword evidence="7" id="KW-1185">Reference proteome</keyword>
<gene>
    <name evidence="6" type="ORF">JX265_000451</name>
</gene>
<sequence>MPPKTVLITGCGPRGIGRALATEFQLRGHRVIASGLNESLLAPLKDMGMDTVPMDVTLESSIENAASQVARLADGKLDILINNAGVMHIMPFADTSLADVRRVFNVNVLGVVAVTQAFLPLLMADVAASTDDGAQRSIVANLGSVNEVFCPPFFSAYNASKAAVEALGRTMRRELAPLGVKVVTLKTGSVRSDLFANATGPLRLPDGSLYEPVRGWVEERGMLDRGGFVEADEYARKVVDELLRPRVRSVIWAGGLALLAWFLSWLGWEDMMDGEMIKGNGLIKIKRS</sequence>
<evidence type="ECO:0000256" key="4">
    <source>
        <dbReference type="RuleBase" id="RU000363"/>
    </source>
</evidence>
<keyword evidence="3" id="KW-0560">Oxidoreductase</keyword>
<evidence type="ECO:0000256" key="1">
    <source>
        <dbReference type="ARBA" id="ARBA00006484"/>
    </source>
</evidence>
<name>A0A9Q0AWW3_9PEZI</name>
<keyword evidence="5" id="KW-0472">Membrane</keyword>
<dbReference type="Pfam" id="PF00106">
    <property type="entry name" value="adh_short"/>
    <property type="match status" value="1"/>
</dbReference>
<evidence type="ECO:0000256" key="2">
    <source>
        <dbReference type="ARBA" id="ARBA00022857"/>
    </source>
</evidence>
<dbReference type="Proteomes" id="UP000829685">
    <property type="component" value="Unassembled WGS sequence"/>
</dbReference>
<organism evidence="6 7">
    <name type="scientific">Neoarthrinium moseri</name>
    <dbReference type="NCBI Taxonomy" id="1658444"/>
    <lineage>
        <taxon>Eukaryota</taxon>
        <taxon>Fungi</taxon>
        <taxon>Dikarya</taxon>
        <taxon>Ascomycota</taxon>
        <taxon>Pezizomycotina</taxon>
        <taxon>Sordariomycetes</taxon>
        <taxon>Xylariomycetidae</taxon>
        <taxon>Amphisphaeriales</taxon>
        <taxon>Apiosporaceae</taxon>
        <taxon>Neoarthrinium</taxon>
    </lineage>
</organism>
<dbReference type="InterPro" id="IPR020904">
    <property type="entry name" value="Sc_DH/Rdtase_CS"/>
</dbReference>
<dbReference type="GO" id="GO:0006654">
    <property type="term" value="P:phosphatidic acid biosynthetic process"/>
    <property type="evidence" value="ECO:0007669"/>
    <property type="project" value="TreeGrafter"/>
</dbReference>